<dbReference type="Pfam" id="PF00782">
    <property type="entry name" value="DSPc"/>
    <property type="match status" value="1"/>
</dbReference>
<keyword evidence="3" id="KW-0378">Hydrolase</keyword>
<organism evidence="8 9">
    <name type="scientific">Echeneis naucrates</name>
    <name type="common">Live sharksucker</name>
    <dbReference type="NCBI Taxonomy" id="173247"/>
    <lineage>
        <taxon>Eukaryota</taxon>
        <taxon>Metazoa</taxon>
        <taxon>Chordata</taxon>
        <taxon>Craniata</taxon>
        <taxon>Vertebrata</taxon>
        <taxon>Euteleostomi</taxon>
        <taxon>Actinopterygii</taxon>
        <taxon>Neopterygii</taxon>
        <taxon>Teleostei</taxon>
        <taxon>Neoteleostei</taxon>
        <taxon>Acanthomorphata</taxon>
        <taxon>Carangaria</taxon>
        <taxon>Carangiformes</taxon>
        <taxon>Echeneidae</taxon>
        <taxon>Echeneis</taxon>
    </lineage>
</organism>
<feature type="region of interest" description="Disordered" evidence="5">
    <location>
        <begin position="201"/>
        <end position="249"/>
    </location>
</feature>
<dbReference type="InterPro" id="IPR020422">
    <property type="entry name" value="TYR_PHOSPHATASE_DUAL_dom"/>
</dbReference>
<evidence type="ECO:0000256" key="4">
    <source>
        <dbReference type="ARBA" id="ARBA00022912"/>
    </source>
</evidence>
<dbReference type="GO" id="GO:0017017">
    <property type="term" value="F:MAP kinase tyrosine/serine/threonine phosphatase activity"/>
    <property type="evidence" value="ECO:0007669"/>
    <property type="project" value="TreeGrafter"/>
</dbReference>
<reference evidence="8" key="1">
    <citation type="submission" date="2021-04" db="EMBL/GenBank/DDBJ databases">
        <authorList>
            <consortium name="Wellcome Sanger Institute Data Sharing"/>
        </authorList>
    </citation>
    <scope>NUCLEOTIDE SEQUENCE [LARGE SCALE GENOMIC DNA]</scope>
</reference>
<reference evidence="8" key="3">
    <citation type="submission" date="2025-09" db="UniProtKB">
        <authorList>
            <consortium name="Ensembl"/>
        </authorList>
    </citation>
    <scope>IDENTIFICATION</scope>
</reference>
<feature type="region of interest" description="Disordered" evidence="5">
    <location>
        <begin position="282"/>
        <end position="347"/>
    </location>
</feature>
<dbReference type="Ensembl" id="ENSENLT00000018826.1">
    <property type="protein sequence ID" value="ENSENLP00000018133.1"/>
    <property type="gene ID" value="ENSENLG00000008345.1"/>
</dbReference>
<reference evidence="8" key="2">
    <citation type="submission" date="2025-08" db="UniProtKB">
        <authorList>
            <consortium name="Ensembl"/>
        </authorList>
    </citation>
    <scope>IDENTIFICATION</scope>
</reference>
<dbReference type="InterPro" id="IPR029021">
    <property type="entry name" value="Prot-tyrosine_phosphatase-like"/>
</dbReference>
<evidence type="ECO:0000313" key="9">
    <source>
        <dbReference type="Proteomes" id="UP000472264"/>
    </source>
</evidence>
<evidence type="ECO:0000259" key="6">
    <source>
        <dbReference type="PROSITE" id="PS50054"/>
    </source>
</evidence>
<dbReference type="InterPro" id="IPR000387">
    <property type="entry name" value="Tyr_Pase_dom"/>
</dbReference>
<dbReference type="InParanoid" id="A0A665UEQ4"/>
<dbReference type="OrthoDB" id="165342at2759"/>
<gene>
    <name evidence="8" type="primary">si:ch211-195b15.8</name>
</gene>
<dbReference type="PANTHER" id="PTHR10159:SF516">
    <property type="entry name" value="DUAL SPECIFICITY PROTEIN PHOSPHATASE 16-LIKE"/>
    <property type="match status" value="1"/>
</dbReference>
<sequence>MVWSRERDCEKPPLSVILPRFYLGAESDVTQDRLASLGISYVLSVSRCSPQPSFLPRSRYLRIPIDDSLWDDLLPWIPQALHFIDAAMSSGASVLVHCAAGISRSPALAVAYIMHSLGMDLDQAYRFVKERRPSISPNFNFLGQLQLFQGTLRQKNPADDFILQQADSFRAPISDGLSPAHTSHMKCDADIVRDDAAEIEEETPSLTDRTQQRLSEGDKQLSPSDKPKTLSQTQKKIQRPHMGHAPWPHESVNTVLKPIELQLPSGSASLLEKRKSLTLSLTPLGISPTSPAGRNQPAKDHKDTLSRRVHSREPGGRSKVRTQRGPGSSTQMGPPHREKSLSNSRYSREEVQDHGLLSPFSFTLNKLLGWGERVLLGGFFVHSVRMGQPSLPDRC</sequence>
<dbReference type="FunCoup" id="A0A665UEQ4">
    <property type="interactions" value="30"/>
</dbReference>
<feature type="domain" description="Tyrosine-protein phosphatase" evidence="6">
    <location>
        <begin position="12"/>
        <end position="154"/>
    </location>
</feature>
<dbReference type="PANTHER" id="PTHR10159">
    <property type="entry name" value="DUAL SPECIFICITY PROTEIN PHOSPHATASE"/>
    <property type="match status" value="1"/>
</dbReference>
<dbReference type="AlphaFoldDB" id="A0A665UEQ4"/>
<name>A0A665UEQ4_ECHNA</name>
<comment type="similarity">
    <text evidence="1">Belongs to the protein-tyrosine phosphatase family. Non-receptor class dual specificity subfamily.</text>
</comment>
<proteinExistence type="inferred from homology"/>
<evidence type="ECO:0000259" key="7">
    <source>
        <dbReference type="PROSITE" id="PS50056"/>
    </source>
</evidence>
<dbReference type="SMART" id="SM00195">
    <property type="entry name" value="DSPc"/>
    <property type="match status" value="1"/>
</dbReference>
<feature type="compositionally biased region" description="Basic and acidic residues" evidence="5">
    <location>
        <begin position="297"/>
        <end position="316"/>
    </location>
</feature>
<dbReference type="Gene3D" id="3.90.190.10">
    <property type="entry name" value="Protein tyrosine phosphatase superfamily"/>
    <property type="match status" value="1"/>
</dbReference>
<dbReference type="InterPro" id="IPR000340">
    <property type="entry name" value="Dual-sp_phosphatase_cat-dom"/>
</dbReference>
<dbReference type="InterPro" id="IPR016130">
    <property type="entry name" value="Tyr_Pase_AS"/>
</dbReference>
<dbReference type="EC" id="3.1.3.48" evidence="2"/>
<dbReference type="Proteomes" id="UP000472264">
    <property type="component" value="Chromosome 8"/>
</dbReference>
<dbReference type="GO" id="GO:0033550">
    <property type="term" value="F:MAP kinase tyrosine phosphatase activity"/>
    <property type="evidence" value="ECO:0007669"/>
    <property type="project" value="TreeGrafter"/>
</dbReference>
<dbReference type="PROSITE" id="PS50056">
    <property type="entry name" value="TYR_PHOSPHATASE_2"/>
    <property type="match status" value="1"/>
</dbReference>
<dbReference type="OMA" id="WDNLLPW"/>
<keyword evidence="4" id="KW-0904">Protein phosphatase</keyword>
<feature type="compositionally biased region" description="Polar residues" evidence="5">
    <location>
        <begin position="282"/>
        <end position="293"/>
    </location>
</feature>
<dbReference type="PROSITE" id="PS00383">
    <property type="entry name" value="TYR_PHOSPHATASE_1"/>
    <property type="match status" value="1"/>
</dbReference>
<protein>
    <recommendedName>
        <fullName evidence="2">protein-tyrosine-phosphatase</fullName>
        <ecNumber evidence="2">3.1.3.48</ecNumber>
    </recommendedName>
</protein>
<dbReference type="GO" id="GO:0005737">
    <property type="term" value="C:cytoplasm"/>
    <property type="evidence" value="ECO:0007669"/>
    <property type="project" value="TreeGrafter"/>
</dbReference>
<evidence type="ECO:0000256" key="1">
    <source>
        <dbReference type="ARBA" id="ARBA00008601"/>
    </source>
</evidence>
<dbReference type="PROSITE" id="PS50054">
    <property type="entry name" value="TYR_PHOSPHATASE_DUAL"/>
    <property type="match status" value="1"/>
</dbReference>
<keyword evidence="9" id="KW-1185">Reference proteome</keyword>
<evidence type="ECO:0000256" key="5">
    <source>
        <dbReference type="SAM" id="MobiDB-lite"/>
    </source>
</evidence>
<dbReference type="SUPFAM" id="SSF52799">
    <property type="entry name" value="(Phosphotyrosine protein) phosphatases II"/>
    <property type="match status" value="1"/>
</dbReference>
<feature type="compositionally biased region" description="Basic and acidic residues" evidence="5">
    <location>
        <begin position="335"/>
        <end position="347"/>
    </location>
</feature>
<evidence type="ECO:0000313" key="8">
    <source>
        <dbReference type="Ensembl" id="ENSENLP00000018133.1"/>
    </source>
</evidence>
<evidence type="ECO:0000256" key="3">
    <source>
        <dbReference type="ARBA" id="ARBA00022801"/>
    </source>
</evidence>
<feature type="compositionally biased region" description="Polar residues" evidence="5">
    <location>
        <begin position="204"/>
        <end position="214"/>
    </location>
</feature>
<dbReference type="GO" id="GO:0008330">
    <property type="term" value="F:protein tyrosine/threonine phosphatase activity"/>
    <property type="evidence" value="ECO:0007669"/>
    <property type="project" value="TreeGrafter"/>
</dbReference>
<accession>A0A665UEQ4</accession>
<dbReference type="GO" id="GO:0043409">
    <property type="term" value="P:negative regulation of MAPK cascade"/>
    <property type="evidence" value="ECO:0007669"/>
    <property type="project" value="TreeGrafter"/>
</dbReference>
<feature type="domain" description="Tyrosine specific protein phosphatases" evidence="7">
    <location>
        <begin position="71"/>
        <end position="135"/>
    </location>
</feature>
<evidence type="ECO:0000256" key="2">
    <source>
        <dbReference type="ARBA" id="ARBA00013064"/>
    </source>
</evidence>